<dbReference type="AlphaFoldDB" id="A0A9P0QV11"/>
<comment type="caution">
    <text evidence="1">The sequence shown here is derived from an EMBL/GenBank/DDBJ whole genome shotgun (WGS) entry which is preliminary data.</text>
</comment>
<dbReference type="Proteomes" id="UP000837801">
    <property type="component" value="Unassembled WGS sequence"/>
</dbReference>
<evidence type="ECO:0000313" key="2">
    <source>
        <dbReference type="Proteomes" id="UP000837801"/>
    </source>
</evidence>
<evidence type="ECO:0000313" key="1">
    <source>
        <dbReference type="EMBL" id="CAH2355543.1"/>
    </source>
</evidence>
<proteinExistence type="predicted"/>
<protein>
    <submittedName>
        <fullName evidence="1">Uncharacterized protein</fullName>
    </submittedName>
</protein>
<gene>
    <name evidence="1" type="ORF">CLIB1423_28S00650</name>
</gene>
<organism evidence="1 2">
    <name type="scientific">[Candida] railenensis</name>
    <dbReference type="NCBI Taxonomy" id="45579"/>
    <lineage>
        <taxon>Eukaryota</taxon>
        <taxon>Fungi</taxon>
        <taxon>Dikarya</taxon>
        <taxon>Ascomycota</taxon>
        <taxon>Saccharomycotina</taxon>
        <taxon>Pichiomycetes</taxon>
        <taxon>Debaryomycetaceae</taxon>
        <taxon>Kurtzmaniella</taxon>
    </lineage>
</organism>
<dbReference type="EMBL" id="CAKXYY010000028">
    <property type="protein sequence ID" value="CAH2355543.1"/>
    <property type="molecule type" value="Genomic_DNA"/>
</dbReference>
<name>A0A9P0QV11_9ASCO</name>
<dbReference type="GO" id="GO:0042720">
    <property type="term" value="C:mitochondrial inner membrane peptidase complex"/>
    <property type="evidence" value="ECO:0007669"/>
    <property type="project" value="InterPro"/>
</dbReference>
<accession>A0A9P0QV11</accession>
<dbReference type="InterPro" id="IPR024645">
    <property type="entry name" value="Mitochondr_Som1"/>
</dbReference>
<reference evidence="1" key="1">
    <citation type="submission" date="2022-03" db="EMBL/GenBank/DDBJ databases">
        <authorList>
            <person name="Legras J.-L."/>
            <person name="Devillers H."/>
            <person name="Grondin C."/>
        </authorList>
    </citation>
    <scope>NUCLEOTIDE SEQUENCE</scope>
    <source>
        <strain evidence="1">CLIB 1423</strain>
    </source>
</reference>
<dbReference type="Pfam" id="PF11093">
    <property type="entry name" value="Mitochondr_Som1"/>
    <property type="match status" value="1"/>
</dbReference>
<dbReference type="OrthoDB" id="3983163at2759"/>
<keyword evidence="2" id="KW-1185">Reference proteome</keyword>
<sequence>MAPPTLVHNRKEVFRQYDQILQNPNLHDCELRSISQHECTFKVSEDSPPEIICLPFKRIFQRCIETAIEKDKITGKKTKVDKWVNIEVTSAETNQDLLTEERYRDDVRDFVNAEKELKKLMEKGLTD</sequence>